<evidence type="ECO:0000256" key="5">
    <source>
        <dbReference type="ARBA" id="ARBA00022741"/>
    </source>
</evidence>
<dbReference type="GO" id="GO:0005524">
    <property type="term" value="F:ATP binding"/>
    <property type="evidence" value="ECO:0007669"/>
    <property type="project" value="UniProtKB-KW"/>
</dbReference>
<sequence>MTALLDVKDLTVRFEGRHCNVTAIDKLSFAINPGECVGIVGESGSGKSQTFLNLLGLKAANAQVSGSALFNGQEIINAPAKVMRTLRGNQISMIFQDSITGLTPHLKIGAQLEEVLMEHQNLSRAKARTEVLEMLEVVQIPEATRRLQMYPHELSGGMRQRVMIAMALLCKPKVLIADEPTTALDVTVQARILHILRKLKMHTDMAIFMITHDLGVIAGLCDRVIVMYAGRAVEMGTVDDIFYRPQHPYTRALLQSIPRLDADPDLRLLTIPGTPPSLAKMPAGCAFAPRCSEKIGRCETDRPDLTPRDGRPDHRAACYLGEHAA</sequence>
<evidence type="ECO:0000256" key="1">
    <source>
        <dbReference type="ARBA" id="ARBA00004417"/>
    </source>
</evidence>
<dbReference type="CDD" id="cd03257">
    <property type="entry name" value="ABC_NikE_OppD_transporters"/>
    <property type="match status" value="1"/>
</dbReference>
<dbReference type="PANTHER" id="PTHR43297:SF7">
    <property type="entry name" value="D,D-DIPEPTIDE TRANSPORT ATP-BINDING PROTEIN DDPD-RELATED"/>
    <property type="match status" value="1"/>
</dbReference>
<dbReference type="InterPro" id="IPR003439">
    <property type="entry name" value="ABC_transporter-like_ATP-bd"/>
</dbReference>
<evidence type="ECO:0000313" key="9">
    <source>
        <dbReference type="EMBL" id="MDA5192904.1"/>
    </source>
</evidence>
<dbReference type="InterPro" id="IPR013563">
    <property type="entry name" value="Oligopep_ABC_C"/>
</dbReference>
<dbReference type="PANTHER" id="PTHR43297">
    <property type="entry name" value="OLIGOPEPTIDE TRANSPORT ATP-BINDING PROTEIN APPD"/>
    <property type="match status" value="1"/>
</dbReference>
<dbReference type="SUPFAM" id="SSF52540">
    <property type="entry name" value="P-loop containing nucleoside triphosphate hydrolases"/>
    <property type="match status" value="1"/>
</dbReference>
<dbReference type="InterPro" id="IPR003593">
    <property type="entry name" value="AAA+_ATPase"/>
</dbReference>
<keyword evidence="6 9" id="KW-0067">ATP-binding</keyword>
<organism evidence="9 10">
    <name type="scientific">Govanella unica</name>
    <dbReference type="NCBI Taxonomy" id="2975056"/>
    <lineage>
        <taxon>Bacteria</taxon>
        <taxon>Pseudomonadati</taxon>
        <taxon>Pseudomonadota</taxon>
        <taxon>Alphaproteobacteria</taxon>
        <taxon>Emcibacterales</taxon>
        <taxon>Govanellaceae</taxon>
        <taxon>Govanella</taxon>
    </lineage>
</organism>
<dbReference type="RefSeq" id="WP_274942605.1">
    <property type="nucleotide sequence ID" value="NZ_JANWOI010000001.1"/>
</dbReference>
<evidence type="ECO:0000256" key="3">
    <source>
        <dbReference type="ARBA" id="ARBA00022448"/>
    </source>
</evidence>
<reference evidence="9" key="1">
    <citation type="submission" date="2022-08" db="EMBL/GenBank/DDBJ databases">
        <authorList>
            <person name="Vandamme P."/>
            <person name="Hettiarachchi A."/>
            <person name="Peeters C."/>
            <person name="Cnockaert M."/>
            <person name="Carlier A."/>
        </authorList>
    </citation>
    <scope>NUCLEOTIDE SEQUENCE</scope>
    <source>
        <strain evidence="9">LMG 31809</strain>
    </source>
</reference>
<feature type="domain" description="ABC transporter" evidence="8">
    <location>
        <begin position="5"/>
        <end position="254"/>
    </location>
</feature>
<dbReference type="PROSITE" id="PS00211">
    <property type="entry name" value="ABC_TRANSPORTER_1"/>
    <property type="match status" value="1"/>
</dbReference>
<comment type="caution">
    <text evidence="9">The sequence shown here is derived from an EMBL/GenBank/DDBJ whole genome shotgun (WGS) entry which is preliminary data.</text>
</comment>
<dbReference type="GO" id="GO:0015833">
    <property type="term" value="P:peptide transport"/>
    <property type="evidence" value="ECO:0007669"/>
    <property type="project" value="InterPro"/>
</dbReference>
<dbReference type="PROSITE" id="PS50893">
    <property type="entry name" value="ABC_TRANSPORTER_2"/>
    <property type="match status" value="1"/>
</dbReference>
<name>A0A9X3Z6G3_9PROT</name>
<gene>
    <name evidence="9" type="ORF">NYP16_02885</name>
</gene>
<dbReference type="GO" id="GO:0016887">
    <property type="term" value="F:ATP hydrolysis activity"/>
    <property type="evidence" value="ECO:0007669"/>
    <property type="project" value="InterPro"/>
</dbReference>
<dbReference type="Proteomes" id="UP001141619">
    <property type="component" value="Unassembled WGS sequence"/>
</dbReference>
<evidence type="ECO:0000256" key="6">
    <source>
        <dbReference type="ARBA" id="ARBA00022840"/>
    </source>
</evidence>
<reference evidence="9" key="2">
    <citation type="journal article" date="2023" name="Syst. Appl. Microbiol.">
        <title>Govania unica gen. nov., sp. nov., a rare biosphere bacterium that represents a novel family in the class Alphaproteobacteria.</title>
        <authorList>
            <person name="Vandamme P."/>
            <person name="Peeters C."/>
            <person name="Hettiarachchi A."/>
            <person name="Cnockaert M."/>
            <person name="Carlier A."/>
        </authorList>
    </citation>
    <scope>NUCLEOTIDE SEQUENCE</scope>
    <source>
        <strain evidence="9">LMG 31809</strain>
    </source>
</reference>
<accession>A0A9X3Z6G3</accession>
<keyword evidence="4" id="KW-1003">Cell membrane</keyword>
<dbReference type="GO" id="GO:0055085">
    <property type="term" value="P:transmembrane transport"/>
    <property type="evidence" value="ECO:0007669"/>
    <property type="project" value="UniProtKB-ARBA"/>
</dbReference>
<comment type="subcellular location">
    <subcellularLocation>
        <location evidence="1">Cell inner membrane</location>
        <topology evidence="1">Peripheral membrane protein</topology>
    </subcellularLocation>
</comment>
<dbReference type="InterPro" id="IPR050388">
    <property type="entry name" value="ABC_Ni/Peptide_Import"/>
</dbReference>
<dbReference type="NCBIfam" id="TIGR01727">
    <property type="entry name" value="oligo_HPY"/>
    <property type="match status" value="1"/>
</dbReference>
<keyword evidence="5" id="KW-0547">Nucleotide-binding</keyword>
<evidence type="ECO:0000259" key="8">
    <source>
        <dbReference type="PROSITE" id="PS50893"/>
    </source>
</evidence>
<evidence type="ECO:0000256" key="7">
    <source>
        <dbReference type="ARBA" id="ARBA00023136"/>
    </source>
</evidence>
<dbReference type="Pfam" id="PF00005">
    <property type="entry name" value="ABC_tran"/>
    <property type="match status" value="1"/>
</dbReference>
<proteinExistence type="inferred from homology"/>
<dbReference type="SMART" id="SM00382">
    <property type="entry name" value="AAA"/>
    <property type="match status" value="1"/>
</dbReference>
<dbReference type="GO" id="GO:0005886">
    <property type="term" value="C:plasma membrane"/>
    <property type="evidence" value="ECO:0007669"/>
    <property type="project" value="UniProtKB-SubCell"/>
</dbReference>
<comment type="similarity">
    <text evidence="2">Belongs to the ABC transporter superfamily.</text>
</comment>
<dbReference type="Gene3D" id="3.40.50.300">
    <property type="entry name" value="P-loop containing nucleotide triphosphate hydrolases"/>
    <property type="match status" value="1"/>
</dbReference>
<dbReference type="AlphaFoldDB" id="A0A9X3Z6G3"/>
<dbReference type="FunFam" id="3.40.50.300:FF:000016">
    <property type="entry name" value="Oligopeptide ABC transporter ATP-binding component"/>
    <property type="match status" value="1"/>
</dbReference>
<dbReference type="InterPro" id="IPR017871">
    <property type="entry name" value="ABC_transporter-like_CS"/>
</dbReference>
<evidence type="ECO:0000256" key="2">
    <source>
        <dbReference type="ARBA" id="ARBA00005417"/>
    </source>
</evidence>
<keyword evidence="7" id="KW-0472">Membrane</keyword>
<dbReference type="EMBL" id="JANWOI010000001">
    <property type="protein sequence ID" value="MDA5192904.1"/>
    <property type="molecule type" value="Genomic_DNA"/>
</dbReference>
<protein>
    <submittedName>
        <fullName evidence="9">ATP-binding cassette domain-containing protein</fullName>
    </submittedName>
</protein>
<keyword evidence="3" id="KW-0813">Transport</keyword>
<evidence type="ECO:0000313" key="10">
    <source>
        <dbReference type="Proteomes" id="UP001141619"/>
    </source>
</evidence>
<dbReference type="Pfam" id="PF08352">
    <property type="entry name" value="oligo_HPY"/>
    <property type="match status" value="1"/>
</dbReference>
<keyword evidence="10" id="KW-1185">Reference proteome</keyword>
<evidence type="ECO:0000256" key="4">
    <source>
        <dbReference type="ARBA" id="ARBA00022475"/>
    </source>
</evidence>
<dbReference type="InterPro" id="IPR027417">
    <property type="entry name" value="P-loop_NTPase"/>
</dbReference>